<dbReference type="Proteomes" id="UP001062901">
    <property type="component" value="Unassembled WGS sequence"/>
</dbReference>
<dbReference type="EMBL" id="BAQD01000144">
    <property type="protein sequence ID" value="GBQ08869.1"/>
    <property type="molecule type" value="Genomic_DNA"/>
</dbReference>
<feature type="compositionally biased region" description="Low complexity" evidence="1">
    <location>
        <begin position="87"/>
        <end position="96"/>
    </location>
</feature>
<gene>
    <name evidence="2" type="ORF">AA15669_1942</name>
</gene>
<feature type="region of interest" description="Disordered" evidence="1">
    <location>
        <begin position="69"/>
        <end position="113"/>
    </location>
</feature>
<organism evidence="2 3">
    <name type="scientific">Saccharibacter floricola DSM 15669</name>
    <dbReference type="NCBI Taxonomy" id="1123227"/>
    <lineage>
        <taxon>Bacteria</taxon>
        <taxon>Pseudomonadati</taxon>
        <taxon>Pseudomonadota</taxon>
        <taxon>Alphaproteobacteria</taxon>
        <taxon>Acetobacterales</taxon>
        <taxon>Acetobacteraceae</taxon>
        <taxon>Saccharibacter</taxon>
    </lineage>
</organism>
<name>A0ABQ0P197_9PROT</name>
<reference evidence="2" key="1">
    <citation type="submission" date="2013-04" db="EMBL/GenBank/DDBJ databases">
        <title>The genome sequencing project of 58 acetic acid bacteria.</title>
        <authorList>
            <person name="Okamoto-Kainuma A."/>
            <person name="Ishikawa M."/>
            <person name="Umino S."/>
            <person name="Koizumi Y."/>
            <person name="Shiwa Y."/>
            <person name="Yoshikawa H."/>
            <person name="Matsutani M."/>
            <person name="Matsushita K."/>
        </authorList>
    </citation>
    <scope>NUCLEOTIDE SEQUENCE</scope>
    <source>
        <strain evidence="2">DSM 15669</strain>
    </source>
</reference>
<evidence type="ECO:0000313" key="2">
    <source>
        <dbReference type="EMBL" id="GBQ08869.1"/>
    </source>
</evidence>
<accession>A0ABQ0P197</accession>
<evidence type="ECO:0000313" key="3">
    <source>
        <dbReference type="Proteomes" id="UP001062901"/>
    </source>
</evidence>
<evidence type="ECO:0000256" key="1">
    <source>
        <dbReference type="SAM" id="MobiDB-lite"/>
    </source>
</evidence>
<sequence length="113" mass="12098">MVRPKAPGDGPKRTRRTTAPKDDDALRRKVRQHGATLIDALIEIATSASSESTRLSAIKELLDRGYGKSFSSVERASSTATPPPSPTLLIQPPSSSASDHDTPQKLPNSTDPH</sequence>
<comment type="caution">
    <text evidence="2">The sequence shown here is derived from an EMBL/GenBank/DDBJ whole genome shotgun (WGS) entry which is preliminary data.</text>
</comment>
<feature type="region of interest" description="Disordered" evidence="1">
    <location>
        <begin position="1"/>
        <end position="27"/>
    </location>
</feature>
<dbReference type="RefSeq" id="WP_018981078.1">
    <property type="nucleotide sequence ID" value="NZ_BAQD01000144.1"/>
</dbReference>
<protein>
    <submittedName>
        <fullName evidence="2">Uncharacterized protein</fullName>
    </submittedName>
</protein>
<keyword evidence="3" id="KW-1185">Reference proteome</keyword>
<proteinExistence type="predicted"/>